<dbReference type="InterPro" id="IPR008991">
    <property type="entry name" value="Translation_prot_SH3-like_sf"/>
</dbReference>
<dbReference type="SUPFAM" id="SSF50104">
    <property type="entry name" value="Translation proteins SH3-like domain"/>
    <property type="match status" value="1"/>
</dbReference>
<evidence type="ECO:0000313" key="9">
    <source>
        <dbReference type="EMBL" id="AOM67825.1"/>
    </source>
</evidence>
<dbReference type="InterPro" id="IPR014722">
    <property type="entry name" value="Rib_uL2_dom2"/>
</dbReference>
<gene>
    <name evidence="9" type="primary">rpl24</name>
    <name evidence="9" type="ORF">Palma_193</name>
</gene>
<dbReference type="EMBL" id="KX284726">
    <property type="protein sequence ID" value="AOM67825.1"/>
    <property type="molecule type" value="Genomic_DNA"/>
</dbReference>
<dbReference type="InterPro" id="IPR057264">
    <property type="entry name" value="Ribosomal_uL24_C"/>
</dbReference>
<dbReference type="RefSeq" id="YP_009294385.1">
    <property type="nucleotide sequence ID" value="NC_031147.1"/>
</dbReference>
<evidence type="ECO:0000256" key="7">
    <source>
        <dbReference type="RuleBase" id="RU003477"/>
    </source>
</evidence>
<keyword evidence="3 7" id="KW-0689">Ribosomal protein</keyword>
<dbReference type="Gene3D" id="2.30.30.30">
    <property type="match status" value="1"/>
</dbReference>
<dbReference type="NCBIfam" id="TIGR01079">
    <property type="entry name" value="rplX_bact"/>
    <property type="match status" value="1"/>
</dbReference>
<dbReference type="InterPro" id="IPR041988">
    <property type="entry name" value="Ribosomal_uL24_KOW"/>
</dbReference>
<dbReference type="PROSITE" id="PS01108">
    <property type="entry name" value="RIBOSOMAL_L24"/>
    <property type="match status" value="1"/>
</dbReference>
<keyword evidence="4 7" id="KW-0687">Ribonucleoprotein</keyword>
<evidence type="ECO:0000256" key="3">
    <source>
        <dbReference type="ARBA" id="ARBA00022980"/>
    </source>
</evidence>
<comment type="similarity">
    <text evidence="2 7">Belongs to the universal ribosomal protein uL24 family.</text>
</comment>
<geneLocation type="plastid" evidence="9"/>
<dbReference type="GO" id="GO:1990904">
    <property type="term" value="C:ribonucleoprotein complex"/>
    <property type="evidence" value="ECO:0007669"/>
    <property type="project" value="UniProtKB-KW"/>
</dbReference>
<dbReference type="GeneID" id="29070328"/>
<name>A0A1C9CHI2_PALPL</name>
<evidence type="ECO:0000256" key="2">
    <source>
        <dbReference type="ARBA" id="ARBA00010618"/>
    </source>
</evidence>
<dbReference type="GO" id="GO:0003723">
    <property type="term" value="F:RNA binding"/>
    <property type="evidence" value="ECO:0007669"/>
    <property type="project" value="InterPro"/>
</dbReference>
<evidence type="ECO:0000256" key="5">
    <source>
        <dbReference type="ARBA" id="ARBA00035282"/>
    </source>
</evidence>
<dbReference type="AlphaFoldDB" id="A0A1C9CHI2"/>
<accession>A0A1C9CHI2</accession>
<dbReference type="InterPro" id="IPR005825">
    <property type="entry name" value="Ribosomal_uL24_CS"/>
</dbReference>
<dbReference type="SMART" id="SM00739">
    <property type="entry name" value="KOW"/>
    <property type="match status" value="1"/>
</dbReference>
<dbReference type="Pfam" id="PF17136">
    <property type="entry name" value="ribosomal_L24"/>
    <property type="match status" value="1"/>
</dbReference>
<evidence type="ECO:0000256" key="1">
    <source>
        <dbReference type="ARBA" id="ARBA00004072"/>
    </source>
</evidence>
<protein>
    <recommendedName>
        <fullName evidence="5">Large ribosomal subunit protein uL24c</fullName>
    </recommendedName>
    <alternativeName>
        <fullName evidence="6">50S ribosomal protein L24, chloroplastic</fullName>
    </alternativeName>
</protein>
<dbReference type="Pfam" id="PF00467">
    <property type="entry name" value="KOW"/>
    <property type="match status" value="1"/>
</dbReference>
<organism evidence="9">
    <name type="scientific">Palmaria palmata</name>
    <name type="common">Dulse</name>
    <name type="synonym">Rhodymenia palmata</name>
    <dbReference type="NCBI Taxonomy" id="2822"/>
    <lineage>
        <taxon>Eukaryota</taxon>
        <taxon>Rhodophyta</taxon>
        <taxon>Florideophyceae</taxon>
        <taxon>Nemaliophycidae</taxon>
        <taxon>Palmariales</taxon>
        <taxon>Palmariaceae</taxon>
        <taxon>Palmaria</taxon>
    </lineage>
</organism>
<reference evidence="9" key="1">
    <citation type="journal article" date="2018" name="PLoS ONE">
        <title>Plastid genome analysis of three Nemaliophycidae red algal species suggests environmental adaptation for iron limited habitats.</title>
        <authorList>
            <person name="Cho C.H."/>
            <person name="Choi J.W."/>
            <person name="Lam D.W."/>
            <person name="Kim K.M."/>
            <person name="Yoon H.S."/>
        </authorList>
    </citation>
    <scope>NUCLEOTIDE SEQUENCE</scope>
</reference>
<feature type="domain" description="KOW" evidence="8">
    <location>
        <begin position="11"/>
        <end position="38"/>
    </location>
</feature>
<proteinExistence type="inferred from homology"/>
<dbReference type="CDD" id="cd06089">
    <property type="entry name" value="KOW_RPL26"/>
    <property type="match status" value="1"/>
</dbReference>
<dbReference type="GO" id="GO:0003735">
    <property type="term" value="F:structural constituent of ribosome"/>
    <property type="evidence" value="ECO:0007669"/>
    <property type="project" value="InterPro"/>
</dbReference>
<dbReference type="InterPro" id="IPR003256">
    <property type="entry name" value="Ribosomal_uL24"/>
</dbReference>
<dbReference type="HAMAP" id="MF_01326_B">
    <property type="entry name" value="Ribosomal_uL24_B"/>
    <property type="match status" value="1"/>
</dbReference>
<dbReference type="GO" id="GO:0005840">
    <property type="term" value="C:ribosome"/>
    <property type="evidence" value="ECO:0007669"/>
    <property type="project" value="UniProtKB-KW"/>
</dbReference>
<sequence>MVTTPKHKKMHVKIGDEVQIISGKEKGKIGTIVKTFKTQGTVLIENINMKTKHVRPSQEGETGQILKKEAPIHSSNVMLYSLEHKIASRYRTVKDNDRKKQRKLIKLETQSI</sequence>
<keyword evidence="9" id="KW-0934">Plastid</keyword>
<dbReference type="InterPro" id="IPR005824">
    <property type="entry name" value="KOW"/>
</dbReference>
<evidence type="ECO:0000259" key="8">
    <source>
        <dbReference type="SMART" id="SM00739"/>
    </source>
</evidence>
<evidence type="ECO:0000256" key="4">
    <source>
        <dbReference type="ARBA" id="ARBA00023274"/>
    </source>
</evidence>
<dbReference type="PANTHER" id="PTHR12903">
    <property type="entry name" value="MITOCHONDRIAL RIBOSOMAL PROTEIN L24"/>
    <property type="match status" value="1"/>
</dbReference>
<evidence type="ECO:0000256" key="6">
    <source>
        <dbReference type="ARBA" id="ARBA00035361"/>
    </source>
</evidence>
<dbReference type="GO" id="GO:0006412">
    <property type="term" value="P:translation"/>
    <property type="evidence" value="ECO:0007669"/>
    <property type="project" value="InterPro"/>
</dbReference>
<comment type="function">
    <text evidence="1">One of two assembly initiator proteins, it binds directly to the 5'-end of the 23S rRNA, where it nucleates assembly of the 50S subunit.</text>
</comment>